<reference evidence="2" key="1">
    <citation type="submission" date="2016-10" db="EMBL/GenBank/DDBJ databases">
        <title>Frankia sp. NRRL B-16386 Genome sequencing.</title>
        <authorList>
            <person name="Ghodhbane-Gtari F."/>
            <person name="Swanson E."/>
            <person name="Gueddou A."/>
            <person name="Hezbri K."/>
            <person name="Ktari K."/>
            <person name="Nouioui I."/>
            <person name="Morris K."/>
            <person name="Simpson S."/>
            <person name="Abebe-Akele F."/>
            <person name="Thomas K."/>
            <person name="Gtari M."/>
            <person name="Tisa L.S."/>
        </authorList>
    </citation>
    <scope>NUCLEOTIDE SEQUENCE [LARGE SCALE GENOMIC DNA]</scope>
    <source>
        <strain evidence="2">NRRL B-16386</strain>
    </source>
</reference>
<protein>
    <recommendedName>
        <fullName evidence="3">Thioesterase domain-containing protein</fullName>
    </recommendedName>
</protein>
<evidence type="ECO:0008006" key="3">
    <source>
        <dbReference type="Google" id="ProtNLM"/>
    </source>
</evidence>
<name>A0A1V2I8V2_9ACTN</name>
<proteinExistence type="predicted"/>
<dbReference type="InterPro" id="IPR029069">
    <property type="entry name" value="HotDog_dom_sf"/>
</dbReference>
<keyword evidence="2" id="KW-1185">Reference proteome</keyword>
<comment type="caution">
    <text evidence="1">The sequence shown here is derived from an EMBL/GenBank/DDBJ whole genome shotgun (WGS) entry which is preliminary data.</text>
</comment>
<dbReference type="AlphaFoldDB" id="A0A1V2I8V2"/>
<organism evidence="1 2">
    <name type="scientific">Pseudofrankia asymbiotica</name>
    <dbReference type="NCBI Taxonomy" id="1834516"/>
    <lineage>
        <taxon>Bacteria</taxon>
        <taxon>Bacillati</taxon>
        <taxon>Actinomycetota</taxon>
        <taxon>Actinomycetes</taxon>
        <taxon>Frankiales</taxon>
        <taxon>Frankiaceae</taxon>
        <taxon>Pseudofrankia</taxon>
    </lineage>
</organism>
<dbReference type="SUPFAM" id="SSF54637">
    <property type="entry name" value="Thioesterase/thiol ester dehydrase-isomerase"/>
    <property type="match status" value="1"/>
</dbReference>
<evidence type="ECO:0000313" key="2">
    <source>
        <dbReference type="Proteomes" id="UP000188929"/>
    </source>
</evidence>
<evidence type="ECO:0000313" key="1">
    <source>
        <dbReference type="EMBL" id="ONH27172.1"/>
    </source>
</evidence>
<dbReference type="Proteomes" id="UP000188929">
    <property type="component" value="Unassembled WGS sequence"/>
</dbReference>
<dbReference type="EMBL" id="MOMC01000047">
    <property type="protein sequence ID" value="ONH27172.1"/>
    <property type="molecule type" value="Genomic_DNA"/>
</dbReference>
<gene>
    <name evidence="1" type="ORF">BL253_22720</name>
</gene>
<sequence length="263" mass="26349">MSTTANAAVGGAAGTVVVPARFNGPPGSANGGWISGTLAGYLDGTGTGGGPGWAAEAVLRAPTPLEVPLAVEPADEGGVRLVHGGTLLVEAHAAKSADLGDPPPFVELDEARHAAAALAATSTHPFPECFGCGTGRSDGLRILPGPVAGGPSGLVATTWTVDHSLAGADGTVGRHLLWSALDCPSFWAHQATMPTEDLAALLARQTVAAAGTVTPGETYVVVARADAAEGRKLRASSALYTVDGQLLAASTSLWIRIQSVPRP</sequence>
<dbReference type="STRING" id="1834516.BL253_22720"/>
<accession>A0A1V2I8V2</accession>
<dbReference type="Gene3D" id="3.10.129.10">
    <property type="entry name" value="Hotdog Thioesterase"/>
    <property type="match status" value="1"/>
</dbReference>